<dbReference type="GO" id="GO:0046872">
    <property type="term" value="F:metal ion binding"/>
    <property type="evidence" value="ECO:0007669"/>
    <property type="project" value="UniProtKB-UniRule"/>
</dbReference>
<dbReference type="SMART" id="SM00483">
    <property type="entry name" value="POLXc"/>
    <property type="match status" value="1"/>
</dbReference>
<dbReference type="GO" id="GO:0006303">
    <property type="term" value="P:double-strand break repair via nonhomologous end joining"/>
    <property type="evidence" value="ECO:0007669"/>
    <property type="project" value="TreeGrafter"/>
</dbReference>
<feature type="domain" description="BRCT" evidence="15">
    <location>
        <begin position="70"/>
        <end position="124"/>
    </location>
</feature>
<dbReference type="InterPro" id="IPR037160">
    <property type="entry name" value="DNA_Pol_thumb_sf"/>
</dbReference>
<dbReference type="Proteomes" id="UP001428341">
    <property type="component" value="Unassembled WGS sequence"/>
</dbReference>
<dbReference type="Gene3D" id="3.40.50.10190">
    <property type="entry name" value="BRCT domain"/>
    <property type="match status" value="1"/>
</dbReference>
<comment type="function">
    <text evidence="13">DNA polymerase that functions in several pathways of DNA repair. Involved in base excision repair (BER) responsible for repair of lesions that give rise to abasic (AP) sites in DNA. Also contributes to DNA double-strand break repair by non-homologous end joining and homologous recombination. Has both template-dependent and template-independent (terminal transferase) DNA polymerase activities. Has also a 5'-deoxyribose-5-phosphate lyase (dRP lyase) activity.</text>
</comment>
<organism evidence="16 17">
    <name type="scientific">Citrus x changshan-huyou</name>
    <dbReference type="NCBI Taxonomy" id="2935761"/>
    <lineage>
        <taxon>Eukaryota</taxon>
        <taxon>Viridiplantae</taxon>
        <taxon>Streptophyta</taxon>
        <taxon>Embryophyta</taxon>
        <taxon>Tracheophyta</taxon>
        <taxon>Spermatophyta</taxon>
        <taxon>Magnoliopsida</taxon>
        <taxon>eudicotyledons</taxon>
        <taxon>Gunneridae</taxon>
        <taxon>Pentapetalae</taxon>
        <taxon>rosids</taxon>
        <taxon>malvids</taxon>
        <taxon>Sapindales</taxon>
        <taxon>Rutaceae</taxon>
        <taxon>Aurantioideae</taxon>
        <taxon>Citrus</taxon>
    </lineage>
</organism>
<evidence type="ECO:0000256" key="12">
    <source>
        <dbReference type="ARBA" id="ARBA00049244"/>
    </source>
</evidence>
<dbReference type="InterPro" id="IPR019843">
    <property type="entry name" value="DNA_pol-X_BS"/>
</dbReference>
<dbReference type="PANTHER" id="PTHR11276:SF41">
    <property type="entry name" value="DNA POLYMERASE LAMBDA"/>
    <property type="match status" value="1"/>
</dbReference>
<dbReference type="InterPro" id="IPR043519">
    <property type="entry name" value="NT_sf"/>
</dbReference>
<keyword evidence="10" id="KW-0456">Lyase</keyword>
<dbReference type="SUPFAM" id="SSF81301">
    <property type="entry name" value="Nucleotidyltransferase"/>
    <property type="match status" value="1"/>
</dbReference>
<dbReference type="PROSITE" id="PS00522">
    <property type="entry name" value="DNA_POLYMERASE_X"/>
    <property type="match status" value="1"/>
</dbReference>
<evidence type="ECO:0000256" key="6">
    <source>
        <dbReference type="ARBA" id="ARBA00022723"/>
    </source>
</evidence>
<keyword evidence="17" id="KW-1185">Reference proteome</keyword>
<dbReference type="Pfam" id="PF10391">
    <property type="entry name" value="DNA_pol_lambd_f"/>
    <property type="match status" value="1"/>
</dbReference>
<comment type="subcellular location">
    <subcellularLocation>
        <location evidence="2 13">Nucleus</location>
    </subcellularLocation>
</comment>
<keyword evidence="8 13" id="KW-0239">DNA-directed DNA polymerase</keyword>
<evidence type="ECO:0000256" key="10">
    <source>
        <dbReference type="ARBA" id="ARBA00023239"/>
    </source>
</evidence>
<evidence type="ECO:0000259" key="15">
    <source>
        <dbReference type="PROSITE" id="PS50172"/>
    </source>
</evidence>
<dbReference type="Gene3D" id="3.30.210.10">
    <property type="entry name" value="DNA polymerase, thumb domain"/>
    <property type="match status" value="1"/>
</dbReference>
<dbReference type="GO" id="GO:0003887">
    <property type="term" value="F:DNA-directed DNA polymerase activity"/>
    <property type="evidence" value="ECO:0007669"/>
    <property type="project" value="UniProtKB-UniRule"/>
</dbReference>
<comment type="caution">
    <text evidence="16">The sequence shown here is derived from an EMBL/GenBank/DDBJ whole genome shotgun (WGS) entry which is preliminary data.</text>
</comment>
<sequence length="554" mass="62851">MENHLFCLCVGFRVSLKRARERGWGLGFKDLRFQAQVNTHSADFGGGFGYPVSKMVGRSVRCNVIWRQKLVQMGATVEEKLPKKVTHVLAMDLEALLQQSVIRYQWLEDSLRLGEKVSEDLYRIKLDPEGENIADRILSQIQGNRNTSSDGESSHRKKIKSSTEDVEHFKAESKGDAETNALSEAPNSPMSSESLTNTLSTASASPDFSSHHTTDPSLLYNPPDLNKNITEIFGKLINIYRALGEDRRSFSYYKAIPVIEKLPFKIESADQVKGLPGIGKSMQDHIQEIVTTGKLSKLEHFEKDEKVRTISLFGEVWGIGPATAQKLYEKGHRTLDDLKNEDSLTHSQRLGLKYFDDIKTRIPRHEVEQMERLLQKAGEEVFPEVIILCGGSYRRGKASCGDLDVVITHPDRKSHKGFLSKYVKKLKEMKFLREDLIFSTHSEEGTDSGVDTYFGLCTYPGRELRHRIDFKVYPRDIYAFGLIAWTGNDVLNRRLRLLAESKGYRLDDTGLFPATHGSGGKQGVRARTSLKFDTEKEVFDFLGFPWLEPHERNL</sequence>
<dbReference type="Gene3D" id="1.10.150.20">
    <property type="entry name" value="5' to 3' exonuclease, C-terminal subdomain"/>
    <property type="match status" value="1"/>
</dbReference>
<evidence type="ECO:0000256" key="1">
    <source>
        <dbReference type="ARBA" id="ARBA00001936"/>
    </source>
</evidence>
<feature type="compositionally biased region" description="Low complexity" evidence="14">
    <location>
        <begin position="191"/>
        <end position="205"/>
    </location>
</feature>
<proteinExistence type="inferred from homology"/>
<dbReference type="Gene3D" id="1.10.150.110">
    <property type="entry name" value="DNA polymerase beta, N-terminal domain-like"/>
    <property type="match status" value="1"/>
</dbReference>
<dbReference type="EC" id="2.7.7.7" evidence="13"/>
<dbReference type="PROSITE" id="PS50172">
    <property type="entry name" value="BRCT"/>
    <property type="match status" value="1"/>
</dbReference>
<dbReference type="CDD" id="cd00141">
    <property type="entry name" value="NT_POLXc"/>
    <property type="match status" value="1"/>
</dbReference>
<evidence type="ECO:0000256" key="11">
    <source>
        <dbReference type="ARBA" id="ARBA00023242"/>
    </source>
</evidence>
<dbReference type="EMBL" id="JBCGBO010000007">
    <property type="protein sequence ID" value="KAK9188979.1"/>
    <property type="molecule type" value="Genomic_DNA"/>
</dbReference>
<comment type="similarity">
    <text evidence="3 13">Belongs to the DNA polymerase type-X family.</text>
</comment>
<dbReference type="InterPro" id="IPR002008">
    <property type="entry name" value="DNA_pol_X_beta-like"/>
</dbReference>
<dbReference type="PRINTS" id="PR00869">
    <property type="entry name" value="DNAPOLX"/>
</dbReference>
<dbReference type="InterPro" id="IPR022312">
    <property type="entry name" value="DNA_pol_X"/>
</dbReference>
<dbReference type="InterPro" id="IPR002054">
    <property type="entry name" value="DNA-dir_DNA_pol_X"/>
</dbReference>
<dbReference type="GO" id="GO:0016829">
    <property type="term" value="F:lyase activity"/>
    <property type="evidence" value="ECO:0007669"/>
    <property type="project" value="UniProtKB-KW"/>
</dbReference>
<evidence type="ECO:0000256" key="3">
    <source>
        <dbReference type="ARBA" id="ARBA00008323"/>
    </source>
</evidence>
<evidence type="ECO:0000256" key="13">
    <source>
        <dbReference type="RuleBase" id="RU366014"/>
    </source>
</evidence>
<keyword evidence="5 13" id="KW-0548">Nucleotidyltransferase</keyword>
<dbReference type="PRINTS" id="PR00870">
    <property type="entry name" value="DNAPOLXBETA"/>
</dbReference>
<evidence type="ECO:0000256" key="8">
    <source>
        <dbReference type="ARBA" id="ARBA00022932"/>
    </source>
</evidence>
<dbReference type="FunFam" id="3.30.460.10:FF:000029">
    <property type="entry name" value="DNA polymerase"/>
    <property type="match status" value="1"/>
</dbReference>
<dbReference type="Pfam" id="PF14716">
    <property type="entry name" value="HHH_8"/>
    <property type="match status" value="1"/>
</dbReference>
<dbReference type="InterPro" id="IPR027421">
    <property type="entry name" value="DNA_pol_lamdba_lyase_dom_sf"/>
</dbReference>
<name>A0AAP0M1S6_9ROSI</name>
<comment type="cofactor">
    <cofactor evidence="1">
        <name>Mn(2+)</name>
        <dbReference type="ChEBI" id="CHEBI:29035"/>
    </cofactor>
</comment>
<evidence type="ECO:0000256" key="4">
    <source>
        <dbReference type="ARBA" id="ARBA00022679"/>
    </source>
</evidence>
<evidence type="ECO:0000313" key="17">
    <source>
        <dbReference type="Proteomes" id="UP001428341"/>
    </source>
</evidence>
<dbReference type="InterPro" id="IPR029398">
    <property type="entry name" value="PolB_thumb"/>
</dbReference>
<protein>
    <recommendedName>
        <fullName evidence="13">DNA polymerase</fullName>
        <ecNumber evidence="13">2.7.7.7</ecNumber>
    </recommendedName>
</protein>
<comment type="catalytic activity">
    <reaction evidence="12 13">
        <text>DNA(n) + a 2'-deoxyribonucleoside 5'-triphosphate = DNA(n+1) + diphosphate</text>
        <dbReference type="Rhea" id="RHEA:22508"/>
        <dbReference type="Rhea" id="RHEA-COMP:17339"/>
        <dbReference type="Rhea" id="RHEA-COMP:17340"/>
        <dbReference type="ChEBI" id="CHEBI:33019"/>
        <dbReference type="ChEBI" id="CHEBI:61560"/>
        <dbReference type="ChEBI" id="CHEBI:173112"/>
        <dbReference type="EC" id="2.7.7.7"/>
    </reaction>
</comment>
<reference evidence="16 17" key="1">
    <citation type="submission" date="2024-05" db="EMBL/GenBank/DDBJ databases">
        <title>Haplotype-resolved chromosome-level genome assembly of Huyou (Citrus changshanensis).</title>
        <authorList>
            <person name="Miao C."/>
            <person name="Chen W."/>
            <person name="Wu Y."/>
            <person name="Wang L."/>
            <person name="Zhao S."/>
            <person name="Grierson D."/>
            <person name="Xu C."/>
            <person name="Chen K."/>
        </authorList>
    </citation>
    <scope>NUCLEOTIDE SEQUENCE [LARGE SCALE GENOMIC DNA]</scope>
    <source>
        <strain evidence="16">01-14</strain>
        <tissue evidence="16">Leaf</tissue>
    </source>
</reference>
<dbReference type="InterPro" id="IPR028207">
    <property type="entry name" value="DNA_pol_B_palm_palm"/>
</dbReference>
<keyword evidence="7 13" id="KW-0227">DNA damage</keyword>
<dbReference type="Pfam" id="PF14791">
    <property type="entry name" value="DNA_pol_B_thumb"/>
    <property type="match status" value="1"/>
</dbReference>
<gene>
    <name evidence="16" type="ORF">WN944_020384</name>
</gene>
<feature type="region of interest" description="Disordered" evidence="14">
    <location>
        <begin position="138"/>
        <end position="221"/>
    </location>
</feature>
<dbReference type="FunFam" id="1.10.150.20:FF:000010">
    <property type="entry name" value="DNA polymerase lambda"/>
    <property type="match status" value="1"/>
</dbReference>
<keyword evidence="4 13" id="KW-0808">Transferase</keyword>
<dbReference type="SUPFAM" id="SSF81585">
    <property type="entry name" value="PsbU/PolX domain-like"/>
    <property type="match status" value="1"/>
</dbReference>
<dbReference type="GO" id="GO:0003677">
    <property type="term" value="F:DNA binding"/>
    <property type="evidence" value="ECO:0007669"/>
    <property type="project" value="UniProtKB-UniRule"/>
</dbReference>
<dbReference type="Gene3D" id="3.30.460.10">
    <property type="entry name" value="Beta Polymerase, domain 2"/>
    <property type="match status" value="1"/>
</dbReference>
<dbReference type="InterPro" id="IPR036420">
    <property type="entry name" value="BRCT_dom_sf"/>
</dbReference>
<evidence type="ECO:0000256" key="14">
    <source>
        <dbReference type="SAM" id="MobiDB-lite"/>
    </source>
</evidence>
<keyword evidence="6" id="KW-0479">Metal-binding</keyword>
<dbReference type="SUPFAM" id="SSF52113">
    <property type="entry name" value="BRCT domain"/>
    <property type="match status" value="1"/>
</dbReference>
<feature type="compositionally biased region" description="Basic and acidic residues" evidence="14">
    <location>
        <begin position="161"/>
        <end position="177"/>
    </location>
</feature>
<dbReference type="FunFam" id="1.10.150.110:FF:000006">
    <property type="entry name" value="DNA polymerase"/>
    <property type="match status" value="1"/>
</dbReference>
<evidence type="ECO:0000313" key="16">
    <source>
        <dbReference type="EMBL" id="KAK9188979.1"/>
    </source>
</evidence>
<keyword evidence="9 13" id="KW-0234">DNA repair</keyword>
<dbReference type="AlphaFoldDB" id="A0AAP0M1S6"/>
<feature type="compositionally biased region" description="Polar residues" evidence="14">
    <location>
        <begin position="139"/>
        <end position="151"/>
    </location>
</feature>
<evidence type="ECO:0000256" key="5">
    <source>
        <dbReference type="ARBA" id="ARBA00022695"/>
    </source>
</evidence>
<evidence type="ECO:0000256" key="7">
    <source>
        <dbReference type="ARBA" id="ARBA00022763"/>
    </source>
</evidence>
<dbReference type="InterPro" id="IPR010996">
    <property type="entry name" value="HHH_MUS81"/>
</dbReference>
<evidence type="ECO:0000256" key="9">
    <source>
        <dbReference type="ARBA" id="ARBA00023204"/>
    </source>
</evidence>
<dbReference type="Pfam" id="PF14792">
    <property type="entry name" value="DNA_pol_B_palm"/>
    <property type="match status" value="1"/>
</dbReference>
<dbReference type="SUPFAM" id="SSF47802">
    <property type="entry name" value="DNA polymerase beta, N-terminal domain-like"/>
    <property type="match status" value="1"/>
</dbReference>
<dbReference type="InterPro" id="IPR001357">
    <property type="entry name" value="BRCT_dom"/>
</dbReference>
<dbReference type="InterPro" id="IPR018944">
    <property type="entry name" value="DNA_pol_lambd_fingers_domain"/>
</dbReference>
<dbReference type="GO" id="GO:0005634">
    <property type="term" value="C:nucleus"/>
    <property type="evidence" value="ECO:0007669"/>
    <property type="project" value="UniProtKB-SubCell"/>
</dbReference>
<dbReference type="FunFam" id="3.30.210.10:FF:000006">
    <property type="entry name" value="DNA polymerase"/>
    <property type="match status" value="1"/>
</dbReference>
<keyword evidence="11 13" id="KW-0539">Nucleus</keyword>
<feature type="compositionally biased region" description="Polar residues" evidence="14">
    <location>
        <begin position="180"/>
        <end position="190"/>
    </location>
</feature>
<accession>A0AAP0M1S6</accession>
<evidence type="ECO:0000256" key="2">
    <source>
        <dbReference type="ARBA" id="ARBA00004123"/>
    </source>
</evidence>
<dbReference type="PANTHER" id="PTHR11276">
    <property type="entry name" value="DNA POLYMERASE TYPE-X FAMILY MEMBER"/>
    <property type="match status" value="1"/>
</dbReference>